<proteinExistence type="predicted"/>
<comment type="caution">
    <text evidence="2">The sequence shown here is derived from an EMBL/GenBank/DDBJ whole genome shotgun (WGS) entry which is preliminary data.</text>
</comment>
<feature type="transmembrane region" description="Helical" evidence="1">
    <location>
        <begin position="6"/>
        <end position="27"/>
    </location>
</feature>
<dbReference type="RefSeq" id="WP_167078803.1">
    <property type="nucleotide sequence ID" value="NZ_VVIW01000015.1"/>
</dbReference>
<evidence type="ECO:0000256" key="1">
    <source>
        <dbReference type="SAM" id="Phobius"/>
    </source>
</evidence>
<reference evidence="2 3" key="1">
    <citation type="submission" date="2019-09" db="EMBL/GenBank/DDBJ databases">
        <title>Taxonomy of Antarctic Massilia spp.: description of Massilia rubra sp. nov., Massilia aquatica sp. nov., Massilia mucilaginosa sp. nov., Massilia frigida sp. nov. isolated from streams, lakes and regoliths.</title>
        <authorList>
            <person name="Holochova P."/>
            <person name="Sedlacek I."/>
            <person name="Kralova S."/>
            <person name="Maslanova I."/>
            <person name="Busse H.-J."/>
            <person name="Stankova E."/>
            <person name="Vrbovska V."/>
            <person name="Kovarovic V."/>
            <person name="Bartak M."/>
            <person name="Svec P."/>
            <person name="Pantucek R."/>
        </authorList>
    </citation>
    <scope>NUCLEOTIDE SEQUENCE [LARGE SCALE GENOMIC DNA]</scope>
    <source>
        <strain evidence="2 3">CCM 8693</strain>
    </source>
</reference>
<name>A0ABX0M878_9BURK</name>
<dbReference type="EMBL" id="VVIW01000015">
    <property type="protein sequence ID" value="NHZ42803.1"/>
    <property type="molecule type" value="Genomic_DNA"/>
</dbReference>
<protein>
    <submittedName>
        <fullName evidence="2">Uncharacterized protein</fullName>
    </submittedName>
</protein>
<gene>
    <name evidence="2" type="ORF">F1609_21895</name>
</gene>
<keyword evidence="1" id="KW-1133">Transmembrane helix</keyword>
<accession>A0ABX0M878</accession>
<keyword evidence="1" id="KW-0472">Membrane</keyword>
<keyword evidence="1" id="KW-0812">Transmembrane</keyword>
<keyword evidence="3" id="KW-1185">Reference proteome</keyword>
<organism evidence="2 3">
    <name type="scientific">Massilia aquatica</name>
    <dbReference type="NCBI Taxonomy" id="2609000"/>
    <lineage>
        <taxon>Bacteria</taxon>
        <taxon>Pseudomonadati</taxon>
        <taxon>Pseudomonadota</taxon>
        <taxon>Betaproteobacteria</taxon>
        <taxon>Burkholderiales</taxon>
        <taxon>Oxalobacteraceae</taxon>
        <taxon>Telluria group</taxon>
        <taxon>Massilia</taxon>
    </lineage>
</organism>
<dbReference type="Proteomes" id="UP000819052">
    <property type="component" value="Unassembled WGS sequence"/>
</dbReference>
<sequence length="96" mass="10680">MDTLDTGWILNFAILAGVIFLISKAGTQSERLKKIEMLLMSHPDIDTSVLDLSAQAKKMIMDGHKYRAMALHREQTDSTARSAELAVEKFIAQQSS</sequence>
<evidence type="ECO:0000313" key="3">
    <source>
        <dbReference type="Proteomes" id="UP000819052"/>
    </source>
</evidence>
<evidence type="ECO:0000313" key="2">
    <source>
        <dbReference type="EMBL" id="NHZ42803.1"/>
    </source>
</evidence>